<evidence type="ECO:0000259" key="7">
    <source>
        <dbReference type="Pfam" id="PF08479"/>
    </source>
</evidence>
<dbReference type="PANTHER" id="PTHR34597">
    <property type="entry name" value="SLR1661 PROTEIN"/>
    <property type="match status" value="1"/>
</dbReference>
<proteinExistence type="predicted"/>
<keyword evidence="5" id="KW-0732">Signal</keyword>
<dbReference type="PIRSF" id="PIRSF029745">
    <property type="entry name" value="FhaC"/>
    <property type="match status" value="1"/>
</dbReference>
<feature type="compositionally biased region" description="Low complexity" evidence="4">
    <location>
        <begin position="40"/>
        <end position="67"/>
    </location>
</feature>
<dbReference type="PANTHER" id="PTHR34597:SF3">
    <property type="entry name" value="OUTER MEMBRANE TRANSPORTER CDIB"/>
    <property type="match status" value="1"/>
</dbReference>
<dbReference type="EMBL" id="JAYLVJ010000087">
    <property type="protein sequence ID" value="MEO1759722.1"/>
    <property type="molecule type" value="Genomic_DNA"/>
</dbReference>
<dbReference type="Pfam" id="PF03865">
    <property type="entry name" value="ShlB"/>
    <property type="match status" value="1"/>
</dbReference>
<dbReference type="InterPro" id="IPR013686">
    <property type="entry name" value="Polypept-transport_assoc_ShlB"/>
</dbReference>
<feature type="chain" id="PRO_5045138339" evidence="5">
    <location>
        <begin position="29"/>
        <end position="595"/>
    </location>
</feature>
<feature type="domain" description="Polypeptide-transport-associated ShlB-type" evidence="7">
    <location>
        <begin position="111"/>
        <end position="184"/>
    </location>
</feature>
<evidence type="ECO:0000259" key="8">
    <source>
        <dbReference type="Pfam" id="PF17287"/>
    </source>
</evidence>
<feature type="signal peptide" evidence="5">
    <location>
        <begin position="1"/>
        <end position="28"/>
    </location>
</feature>
<evidence type="ECO:0000256" key="4">
    <source>
        <dbReference type="SAM" id="MobiDB-lite"/>
    </source>
</evidence>
<feature type="domain" description="ShlB POTRA" evidence="8">
    <location>
        <begin position="186"/>
        <end position="238"/>
    </location>
</feature>
<evidence type="ECO:0000313" key="9">
    <source>
        <dbReference type="EMBL" id="MEO1759722.1"/>
    </source>
</evidence>
<protein>
    <submittedName>
        <fullName evidence="9">ShlB/FhaC/HecB family hemolysin secretion/activation protein</fullName>
    </submittedName>
</protein>
<dbReference type="Pfam" id="PF17287">
    <property type="entry name" value="POTRA_3"/>
    <property type="match status" value="1"/>
</dbReference>
<evidence type="ECO:0000256" key="5">
    <source>
        <dbReference type="SAM" id="SignalP"/>
    </source>
</evidence>
<feature type="domain" description="Haemolysin activator HlyB C-terminal" evidence="6">
    <location>
        <begin position="243"/>
        <end position="555"/>
    </location>
</feature>
<dbReference type="InterPro" id="IPR005565">
    <property type="entry name" value="Hemolysn_activator_HlyB_C"/>
</dbReference>
<evidence type="ECO:0000256" key="2">
    <source>
        <dbReference type="ARBA" id="ARBA00022692"/>
    </source>
</evidence>
<dbReference type="Proteomes" id="UP001462961">
    <property type="component" value="Unassembled WGS sequence"/>
</dbReference>
<dbReference type="Gene3D" id="2.40.160.50">
    <property type="entry name" value="membrane protein fhac: a member of the omp85/tpsb transporter family"/>
    <property type="match status" value="1"/>
</dbReference>
<keyword evidence="10" id="KW-1185">Reference proteome</keyword>
<evidence type="ECO:0000256" key="1">
    <source>
        <dbReference type="ARBA" id="ARBA00022452"/>
    </source>
</evidence>
<comment type="caution">
    <text evidence="9">The sequence shown here is derived from an EMBL/GenBank/DDBJ whole genome shotgun (WGS) entry which is preliminary data.</text>
</comment>
<evidence type="ECO:0000259" key="6">
    <source>
        <dbReference type="Pfam" id="PF03865"/>
    </source>
</evidence>
<dbReference type="InterPro" id="IPR035251">
    <property type="entry name" value="ShlB_POTRA"/>
</dbReference>
<name>A0ABV0E8X4_9BURK</name>
<dbReference type="InterPro" id="IPR051544">
    <property type="entry name" value="TPS_OM_transporter"/>
</dbReference>
<dbReference type="Pfam" id="PF08479">
    <property type="entry name" value="POTRA_2"/>
    <property type="match status" value="1"/>
</dbReference>
<reference evidence="9 10" key="1">
    <citation type="submission" date="2024-01" db="EMBL/GenBank/DDBJ databases">
        <title>The diversity of rhizobia nodulating Mimosa spp. in eleven states of Brazil covering several biomes is determined by host plant, location, and edaphic factors.</title>
        <authorList>
            <person name="Rouws L."/>
            <person name="Barauna A."/>
            <person name="Beukes C."/>
            <person name="De Faria S.M."/>
            <person name="Gross E."/>
            <person name="Dos Reis Junior F.B."/>
            <person name="Simon M."/>
            <person name="Maluk M."/>
            <person name="Odee D.W."/>
            <person name="Kenicer G."/>
            <person name="Young J.P.W."/>
            <person name="Reis V.M."/>
            <person name="Zilli J."/>
            <person name="James E.K."/>
        </authorList>
    </citation>
    <scope>NUCLEOTIDE SEQUENCE [LARGE SCALE GENOMIC DNA]</scope>
    <source>
        <strain evidence="9 10">JHI1651</strain>
    </source>
</reference>
<evidence type="ECO:0000313" key="10">
    <source>
        <dbReference type="Proteomes" id="UP001462961"/>
    </source>
</evidence>
<organism evidence="9 10">
    <name type="scientific">Paraburkholderia caribensis</name>
    <dbReference type="NCBI Taxonomy" id="75105"/>
    <lineage>
        <taxon>Bacteria</taxon>
        <taxon>Pseudomonadati</taxon>
        <taxon>Pseudomonadota</taxon>
        <taxon>Betaproteobacteria</taxon>
        <taxon>Burkholderiales</taxon>
        <taxon>Burkholderiaceae</taxon>
        <taxon>Paraburkholderia</taxon>
    </lineage>
</organism>
<keyword evidence="1" id="KW-0472">Membrane</keyword>
<keyword evidence="2" id="KW-0812">Transmembrane</keyword>
<dbReference type="RefSeq" id="WP_012406455.1">
    <property type="nucleotide sequence ID" value="NZ_JAKUCO010000094.1"/>
</dbReference>
<feature type="region of interest" description="Disordered" evidence="4">
    <location>
        <begin position="30"/>
        <end position="86"/>
    </location>
</feature>
<accession>A0ABV0E8X4</accession>
<dbReference type="Gene3D" id="3.10.20.310">
    <property type="entry name" value="membrane protein fhac"/>
    <property type="match status" value="1"/>
</dbReference>
<sequence>MNPKSRITTIRSGILTLSLLAAGVTAQADAWAQSTPPTPADKAAAGKADAEQNQQVQQQRDALQRAQTVNAPSVRSTVPRDGTWPNLPAETPCFRIDTFALDVPATLPDAVRRQGASALPLDRFAFARAWLDHYRGQCIGKAGLDTLTKGLQQVILSRGYVTTRVLLPEQDLSTGTLHVALVPGVVRHLRFADPDTRGTWKSAFPARDGDLLNLRDLEQGLEQMKRVASQDVDMQIAPTDMPGESDVVITVKRAKPWSVVASVDNSGSRATGKLQGNLSVGLDNPLGLNDVLALGASQDLEFGDHRLGSHGFNGSYSVPWGYWSATVSGNTNTYSQQIAGVNQTFVSSGNAQTAALRLARVLSRSQNDVFGVEFQLTKRFGASFIDDTEITQQHRNNTFIEAGLTDRHYFGTAQFDGTLAYRQGIGDLGATPDPYPTGPTYRYHMAVLDANLAVPFAVASQHFRYVTTVHGQFTNDTLFYIDDLTIGSRYTVRGFDGETMLAAEKGFYWRNELQMQIGQTGQALYAGVDYGRVFGPNTAFLAGTQLAGAVIGVRGSVPTRVGGFAYDLFAGTPLYKPAGFPTARVTLGFQLTAQF</sequence>
<evidence type="ECO:0000256" key="3">
    <source>
        <dbReference type="ARBA" id="ARBA00023237"/>
    </source>
</evidence>
<keyword evidence="3" id="KW-0998">Cell outer membrane</keyword>
<gene>
    <name evidence="9" type="ORF">VOI32_38385</name>
</gene>
<keyword evidence="1" id="KW-1134">Transmembrane beta strand</keyword>
<dbReference type="InterPro" id="IPR027282">
    <property type="entry name" value="TPS"/>
</dbReference>